<evidence type="ECO:0000256" key="11">
    <source>
        <dbReference type="SAM" id="Phobius"/>
    </source>
</evidence>
<dbReference type="SUPFAM" id="SSF54523">
    <property type="entry name" value="Pili subunits"/>
    <property type="match status" value="1"/>
</dbReference>
<evidence type="ECO:0000259" key="12">
    <source>
        <dbReference type="Pfam" id="PF12019"/>
    </source>
</evidence>
<evidence type="ECO:0000256" key="3">
    <source>
        <dbReference type="ARBA" id="ARBA00022475"/>
    </source>
</evidence>
<dbReference type="Gene3D" id="3.55.40.10">
    <property type="entry name" value="minor pseudopilin epsh domain"/>
    <property type="match status" value="1"/>
</dbReference>
<evidence type="ECO:0000256" key="9">
    <source>
        <dbReference type="ARBA" id="ARBA00025772"/>
    </source>
</evidence>
<keyword evidence="14" id="KW-1185">Reference proteome</keyword>
<evidence type="ECO:0000313" key="13">
    <source>
        <dbReference type="EMBL" id="SFI41456.1"/>
    </source>
</evidence>
<keyword evidence="8 11" id="KW-0472">Membrane</keyword>
<dbReference type="OrthoDB" id="6120962at2"/>
<keyword evidence="7 11" id="KW-1133">Transmembrane helix</keyword>
<keyword evidence="4" id="KW-0488">Methylation</keyword>
<dbReference type="GO" id="GO:0005886">
    <property type="term" value="C:plasma membrane"/>
    <property type="evidence" value="ECO:0007669"/>
    <property type="project" value="UniProtKB-SubCell"/>
</dbReference>
<name>A0A1I3I0G6_9GAMM</name>
<dbReference type="EMBL" id="FORC01000001">
    <property type="protein sequence ID" value="SFI41456.1"/>
    <property type="molecule type" value="Genomic_DNA"/>
</dbReference>
<evidence type="ECO:0000256" key="8">
    <source>
        <dbReference type="ARBA" id="ARBA00023136"/>
    </source>
</evidence>
<protein>
    <recommendedName>
        <fullName evidence="2">Type II secretion system protein H</fullName>
    </recommendedName>
    <alternativeName>
        <fullName evidence="10">General secretion pathway protein H</fullName>
    </alternativeName>
</protein>
<dbReference type="InterPro" id="IPR012902">
    <property type="entry name" value="N_methyl_site"/>
</dbReference>
<dbReference type="Pfam" id="PF07963">
    <property type="entry name" value="N_methyl"/>
    <property type="match status" value="1"/>
</dbReference>
<feature type="domain" description="General secretion pathway GspH" evidence="12">
    <location>
        <begin position="47"/>
        <end position="150"/>
    </location>
</feature>
<comment type="similarity">
    <text evidence="9">Belongs to the GSP H family.</text>
</comment>
<dbReference type="GO" id="GO:0015627">
    <property type="term" value="C:type II protein secretion system complex"/>
    <property type="evidence" value="ECO:0007669"/>
    <property type="project" value="InterPro"/>
</dbReference>
<dbReference type="AlphaFoldDB" id="A0A1I3I0G6"/>
<evidence type="ECO:0000256" key="6">
    <source>
        <dbReference type="ARBA" id="ARBA00022692"/>
    </source>
</evidence>
<evidence type="ECO:0000256" key="5">
    <source>
        <dbReference type="ARBA" id="ARBA00022519"/>
    </source>
</evidence>
<dbReference type="RefSeq" id="WP_074881524.1">
    <property type="nucleotide sequence ID" value="NZ_FORC01000001.1"/>
</dbReference>
<accession>A0A1I3I0G6</accession>
<dbReference type="Proteomes" id="UP000183018">
    <property type="component" value="Unassembled WGS sequence"/>
</dbReference>
<evidence type="ECO:0000256" key="10">
    <source>
        <dbReference type="ARBA" id="ARBA00030775"/>
    </source>
</evidence>
<dbReference type="InterPro" id="IPR022346">
    <property type="entry name" value="T2SS_GspH"/>
</dbReference>
<organism evidence="13 14">
    <name type="scientific">Phytopseudomonas argentinensis</name>
    <dbReference type="NCBI Taxonomy" id="289370"/>
    <lineage>
        <taxon>Bacteria</taxon>
        <taxon>Pseudomonadati</taxon>
        <taxon>Pseudomonadota</taxon>
        <taxon>Gammaproteobacteria</taxon>
        <taxon>Pseudomonadales</taxon>
        <taxon>Pseudomonadaceae</taxon>
        <taxon>Phytopseudomonas</taxon>
    </lineage>
</organism>
<evidence type="ECO:0000256" key="1">
    <source>
        <dbReference type="ARBA" id="ARBA00004377"/>
    </source>
</evidence>
<keyword evidence="3" id="KW-1003">Cell membrane</keyword>
<evidence type="ECO:0000256" key="4">
    <source>
        <dbReference type="ARBA" id="ARBA00022481"/>
    </source>
</evidence>
<dbReference type="InterPro" id="IPR045584">
    <property type="entry name" value="Pilin-like"/>
</dbReference>
<dbReference type="STRING" id="289370.SAMN05216602_1322"/>
<sequence>MNRDQQRAVGLVELLVAVALLGILISTALPAFARFQESKRHESARDLLASHILKTRANAITQGRTYKLCGSSDGESCDGSWGSYWLIARAGNEPTIVTKQAAPTKNICRVGFGGDSIRFHPNGTSWTSNGTIFICNSNGPHQLLTLNRQGRLRVGTGHNSRCC</sequence>
<dbReference type="Pfam" id="PF12019">
    <property type="entry name" value="GspH"/>
    <property type="match status" value="1"/>
</dbReference>
<dbReference type="NCBIfam" id="TIGR02532">
    <property type="entry name" value="IV_pilin_GFxxxE"/>
    <property type="match status" value="1"/>
</dbReference>
<evidence type="ECO:0000256" key="7">
    <source>
        <dbReference type="ARBA" id="ARBA00022989"/>
    </source>
</evidence>
<dbReference type="GO" id="GO:0015628">
    <property type="term" value="P:protein secretion by the type II secretion system"/>
    <property type="evidence" value="ECO:0007669"/>
    <property type="project" value="InterPro"/>
</dbReference>
<comment type="subcellular location">
    <subcellularLocation>
        <location evidence="1">Cell inner membrane</location>
        <topology evidence="1">Single-pass membrane protein</topology>
    </subcellularLocation>
</comment>
<feature type="transmembrane region" description="Helical" evidence="11">
    <location>
        <begin position="12"/>
        <end position="33"/>
    </location>
</feature>
<gene>
    <name evidence="13" type="ORF">SAMN05216602_1322</name>
</gene>
<evidence type="ECO:0000313" key="14">
    <source>
        <dbReference type="Proteomes" id="UP000183018"/>
    </source>
</evidence>
<evidence type="ECO:0000256" key="2">
    <source>
        <dbReference type="ARBA" id="ARBA00021549"/>
    </source>
</evidence>
<keyword evidence="6 11" id="KW-0812">Transmembrane</keyword>
<reference evidence="14" key="1">
    <citation type="submission" date="2016-10" db="EMBL/GenBank/DDBJ databases">
        <authorList>
            <person name="Varghese N."/>
            <person name="Submissions S."/>
        </authorList>
    </citation>
    <scope>NUCLEOTIDE SEQUENCE [LARGE SCALE GENOMIC DNA]</scope>
    <source>
        <strain evidence="14">LMG 22563</strain>
    </source>
</reference>
<keyword evidence="5" id="KW-0997">Cell inner membrane</keyword>
<proteinExistence type="inferred from homology"/>